<feature type="signal peptide" evidence="8">
    <location>
        <begin position="1"/>
        <end position="34"/>
    </location>
</feature>
<keyword evidence="8" id="KW-0732">Signal</keyword>
<gene>
    <name evidence="10" type="ORF">H3146_21380</name>
</gene>
<keyword evidence="7" id="KW-1133">Transmembrane helix</keyword>
<protein>
    <submittedName>
        <fullName evidence="10">S8 family serine peptidase</fullName>
    </submittedName>
</protein>
<evidence type="ECO:0000256" key="2">
    <source>
        <dbReference type="ARBA" id="ARBA00022670"/>
    </source>
</evidence>
<dbReference type="InterPro" id="IPR000209">
    <property type="entry name" value="Peptidase_S8/S53_dom"/>
</dbReference>
<feature type="domain" description="Peptidase S8/S53" evidence="9">
    <location>
        <begin position="60"/>
        <end position="309"/>
    </location>
</feature>
<dbReference type="InterPro" id="IPR050131">
    <property type="entry name" value="Peptidase_S8_subtilisin-like"/>
</dbReference>
<evidence type="ECO:0000256" key="5">
    <source>
        <dbReference type="PROSITE-ProRule" id="PRU01240"/>
    </source>
</evidence>
<dbReference type="InterPro" id="IPR015500">
    <property type="entry name" value="Peptidase_S8_subtilisin-rel"/>
</dbReference>
<evidence type="ECO:0000256" key="6">
    <source>
        <dbReference type="SAM" id="MobiDB-lite"/>
    </source>
</evidence>
<evidence type="ECO:0000256" key="4">
    <source>
        <dbReference type="ARBA" id="ARBA00022825"/>
    </source>
</evidence>
<dbReference type="PANTHER" id="PTHR43806:SF11">
    <property type="entry name" value="CEREVISIN-RELATED"/>
    <property type="match status" value="1"/>
</dbReference>
<feature type="compositionally biased region" description="Polar residues" evidence="6">
    <location>
        <begin position="377"/>
        <end position="386"/>
    </location>
</feature>
<evidence type="ECO:0000256" key="7">
    <source>
        <dbReference type="SAM" id="Phobius"/>
    </source>
</evidence>
<feature type="active site" description="Charge relay system" evidence="5">
    <location>
        <position position="260"/>
    </location>
</feature>
<keyword evidence="7" id="KW-0472">Membrane</keyword>
<evidence type="ECO:0000259" key="9">
    <source>
        <dbReference type="Pfam" id="PF00082"/>
    </source>
</evidence>
<evidence type="ECO:0000256" key="1">
    <source>
        <dbReference type="ARBA" id="ARBA00011073"/>
    </source>
</evidence>
<feature type="chain" id="PRO_5031569909" evidence="8">
    <location>
        <begin position="35"/>
        <end position="414"/>
    </location>
</feature>
<dbReference type="Gene3D" id="3.40.50.200">
    <property type="entry name" value="Peptidase S8/S53 domain"/>
    <property type="match status" value="1"/>
</dbReference>
<feature type="active site" description="Charge relay system" evidence="5">
    <location>
        <position position="69"/>
    </location>
</feature>
<reference evidence="11" key="1">
    <citation type="submission" date="2020-05" db="EMBL/GenBank/DDBJ databases">
        <title>Classification of alakaliphilic streptomycetes isolated from an alkaline soil next to Lonar Crater, India and a proposal for the recognition of Streptomyces alkaliterrae sp. nov.</title>
        <authorList>
            <person name="Golinska P."/>
        </authorList>
    </citation>
    <scope>NUCLEOTIDE SEQUENCE [LARGE SCALE GENOMIC DNA]</scope>
    <source>
        <strain evidence="11">OF3</strain>
    </source>
</reference>
<feature type="compositionally biased region" description="Basic and acidic residues" evidence="6">
    <location>
        <begin position="354"/>
        <end position="369"/>
    </location>
</feature>
<sequence>MFGTSDLVRRGARRTAVLLLVTLVSVSGNTSASAESVSPRPHQWYLEALNMEEAWAQSKGKGVTVAVIDTGVDSSLPELRGRLLKGRSFDDHSPDPHQDSNGHGTAMAALIAGTGASGGAQGLAPEAQVLPLKAAMMGRGFWPGYEKAIDYAVEQGAKVINMSFGSAIPDGEEVQKAVDRASKKGVLLFSGSGNEAMKGNKPTYPAVLPGVVGVGAVGENGTVADFSSHGPQVSLAAPGTQMAVRCAKNKGWCRNDGGTSAASALASATAALIWSANPDWTANQVLRVMIDTAGRPTEGKVPSRYVGYGVIRPKVALTREDVDPGDPDKSPLFSKYYEKQKASESPTPEPGEAQDDKAAGDDLAADKSPKTGATDGDTASESSNGTPLIAAGAGVALLLGAVATTVLIRRRRTS</sequence>
<name>A0A7W3WP49_9ACTN</name>
<dbReference type="PANTHER" id="PTHR43806">
    <property type="entry name" value="PEPTIDASE S8"/>
    <property type="match status" value="1"/>
</dbReference>
<dbReference type="EMBL" id="JABJWZ010000261">
    <property type="protein sequence ID" value="MBB1255891.1"/>
    <property type="molecule type" value="Genomic_DNA"/>
</dbReference>
<organism evidence="10 11">
    <name type="scientific">Streptomyces alkaliterrae</name>
    <dbReference type="NCBI Taxonomy" id="2213162"/>
    <lineage>
        <taxon>Bacteria</taxon>
        <taxon>Bacillati</taxon>
        <taxon>Actinomycetota</taxon>
        <taxon>Actinomycetes</taxon>
        <taxon>Kitasatosporales</taxon>
        <taxon>Streptomycetaceae</taxon>
        <taxon>Streptomyces</taxon>
    </lineage>
</organism>
<feature type="region of interest" description="Disordered" evidence="6">
    <location>
        <begin position="338"/>
        <end position="387"/>
    </location>
</feature>
<dbReference type="AlphaFoldDB" id="A0A7W3WP49"/>
<evidence type="ECO:0000313" key="10">
    <source>
        <dbReference type="EMBL" id="MBB1255891.1"/>
    </source>
</evidence>
<dbReference type="RefSeq" id="WP_181355181.1">
    <property type="nucleotide sequence ID" value="NZ_JABJWZ010000261.1"/>
</dbReference>
<dbReference type="GO" id="GO:0004252">
    <property type="term" value="F:serine-type endopeptidase activity"/>
    <property type="evidence" value="ECO:0007669"/>
    <property type="project" value="UniProtKB-UniRule"/>
</dbReference>
<proteinExistence type="inferred from homology"/>
<accession>A0A7W3WP49</accession>
<evidence type="ECO:0000256" key="8">
    <source>
        <dbReference type="SAM" id="SignalP"/>
    </source>
</evidence>
<keyword evidence="2 5" id="KW-0645">Protease</keyword>
<dbReference type="PRINTS" id="PR00723">
    <property type="entry name" value="SUBTILISIN"/>
</dbReference>
<dbReference type="GO" id="GO:0006508">
    <property type="term" value="P:proteolysis"/>
    <property type="evidence" value="ECO:0007669"/>
    <property type="project" value="UniProtKB-KW"/>
</dbReference>
<evidence type="ECO:0000313" key="11">
    <source>
        <dbReference type="Proteomes" id="UP000525686"/>
    </source>
</evidence>
<evidence type="ECO:0000256" key="3">
    <source>
        <dbReference type="ARBA" id="ARBA00022801"/>
    </source>
</evidence>
<comment type="caution">
    <text evidence="10">The sequence shown here is derived from an EMBL/GenBank/DDBJ whole genome shotgun (WGS) entry which is preliminary data.</text>
</comment>
<dbReference type="SUPFAM" id="SSF52743">
    <property type="entry name" value="Subtilisin-like"/>
    <property type="match status" value="1"/>
</dbReference>
<feature type="transmembrane region" description="Helical" evidence="7">
    <location>
        <begin position="388"/>
        <end position="408"/>
    </location>
</feature>
<keyword evidence="4 5" id="KW-0720">Serine protease</keyword>
<keyword evidence="7" id="KW-0812">Transmembrane</keyword>
<dbReference type="InterPro" id="IPR036852">
    <property type="entry name" value="Peptidase_S8/S53_dom_sf"/>
</dbReference>
<dbReference type="PROSITE" id="PS51892">
    <property type="entry name" value="SUBTILASE"/>
    <property type="match status" value="1"/>
</dbReference>
<dbReference type="Proteomes" id="UP000525686">
    <property type="component" value="Unassembled WGS sequence"/>
</dbReference>
<keyword evidence="3 5" id="KW-0378">Hydrolase</keyword>
<comment type="similarity">
    <text evidence="1 5">Belongs to the peptidase S8 family.</text>
</comment>
<dbReference type="Pfam" id="PF00082">
    <property type="entry name" value="Peptidase_S8"/>
    <property type="match status" value="1"/>
</dbReference>
<feature type="active site" description="Charge relay system" evidence="5">
    <location>
        <position position="103"/>
    </location>
</feature>